<evidence type="ECO:0000256" key="5">
    <source>
        <dbReference type="ARBA" id="ARBA00023015"/>
    </source>
</evidence>
<name>A0ABR2YL40_9CHLO</name>
<dbReference type="PANTHER" id="PTHR48249">
    <property type="entry name" value="MEDIATOR OF RNA POLYMERASE II TRANSCRIPTION SUBUNIT 13"/>
    <property type="match status" value="1"/>
</dbReference>
<evidence type="ECO:0000256" key="4">
    <source>
        <dbReference type="ARBA" id="ARBA00022491"/>
    </source>
</evidence>
<evidence type="ECO:0000256" key="2">
    <source>
        <dbReference type="ARBA" id="ARBA00009354"/>
    </source>
</evidence>
<comment type="similarity">
    <text evidence="2">Belongs to the Mediator complex subunit 13 family.</text>
</comment>
<evidence type="ECO:0000256" key="6">
    <source>
        <dbReference type="ARBA" id="ARBA00023163"/>
    </source>
</evidence>
<dbReference type="EMBL" id="JALJOT010000009">
    <property type="protein sequence ID" value="KAK9907560.1"/>
    <property type="molecule type" value="Genomic_DNA"/>
</dbReference>
<evidence type="ECO:0000256" key="1">
    <source>
        <dbReference type="ARBA" id="ARBA00004123"/>
    </source>
</evidence>
<evidence type="ECO:0000313" key="9">
    <source>
        <dbReference type="Proteomes" id="UP001491310"/>
    </source>
</evidence>
<keyword evidence="7" id="KW-0539">Nucleus</keyword>
<evidence type="ECO:0000313" key="8">
    <source>
        <dbReference type="EMBL" id="KAK9907560.1"/>
    </source>
</evidence>
<evidence type="ECO:0000256" key="7">
    <source>
        <dbReference type="ARBA" id="ARBA00023242"/>
    </source>
</evidence>
<accession>A0ABR2YL40</accession>
<protein>
    <recommendedName>
        <fullName evidence="3">Mediator of RNA polymerase II transcription subunit 13</fullName>
    </recommendedName>
</protein>
<proteinExistence type="inferred from homology"/>
<comment type="subcellular location">
    <subcellularLocation>
        <location evidence="1">Nucleus</location>
    </subcellularLocation>
</comment>
<sequence>MLGRGNSGGSTLVRYQDDWLEVSHEVLAFWEKAPFKPCSPPRSALFYAVCPSQQKREGALLLKANQKAAGKESAADLQANYKVIVERKGSVGSQKQLGSLIIQLISQEELLDITGEAARILALSTYNNLLHASGLSTLRTKHA</sequence>
<reference evidence="8 9" key="1">
    <citation type="journal article" date="2024" name="Nat. Commun.">
        <title>Phylogenomics reveals the evolutionary origins of lichenization in chlorophyte algae.</title>
        <authorList>
            <person name="Puginier C."/>
            <person name="Libourel C."/>
            <person name="Otte J."/>
            <person name="Skaloud P."/>
            <person name="Haon M."/>
            <person name="Grisel S."/>
            <person name="Petersen M."/>
            <person name="Berrin J.G."/>
            <person name="Delaux P.M."/>
            <person name="Dal Grande F."/>
            <person name="Keller J."/>
        </authorList>
    </citation>
    <scope>NUCLEOTIDE SEQUENCE [LARGE SCALE GENOMIC DNA]</scope>
    <source>
        <strain evidence="8 9">SAG 216-7</strain>
    </source>
</reference>
<keyword evidence="6" id="KW-0804">Transcription</keyword>
<comment type="caution">
    <text evidence="8">The sequence shown here is derived from an EMBL/GenBank/DDBJ whole genome shotgun (WGS) entry which is preliminary data.</text>
</comment>
<keyword evidence="4" id="KW-0678">Repressor</keyword>
<dbReference type="PANTHER" id="PTHR48249:SF3">
    <property type="entry name" value="MEDIATOR OF RNA POLYMERASE II TRANSCRIPTION SUBUNIT 13"/>
    <property type="match status" value="1"/>
</dbReference>
<dbReference type="Proteomes" id="UP001491310">
    <property type="component" value="Unassembled WGS sequence"/>
</dbReference>
<keyword evidence="5" id="KW-0805">Transcription regulation</keyword>
<dbReference type="InterPro" id="IPR051139">
    <property type="entry name" value="Mediator_complx_sub13"/>
</dbReference>
<evidence type="ECO:0000256" key="3">
    <source>
        <dbReference type="ARBA" id="ARBA00019618"/>
    </source>
</evidence>
<organism evidence="8 9">
    <name type="scientific">Coccomyxa subellipsoidea</name>
    <dbReference type="NCBI Taxonomy" id="248742"/>
    <lineage>
        <taxon>Eukaryota</taxon>
        <taxon>Viridiplantae</taxon>
        <taxon>Chlorophyta</taxon>
        <taxon>core chlorophytes</taxon>
        <taxon>Trebouxiophyceae</taxon>
        <taxon>Trebouxiophyceae incertae sedis</taxon>
        <taxon>Coccomyxaceae</taxon>
        <taxon>Coccomyxa</taxon>
    </lineage>
</organism>
<keyword evidence="9" id="KW-1185">Reference proteome</keyword>
<gene>
    <name evidence="8" type="ORF">WJX75_005961</name>
</gene>